<dbReference type="HOGENOM" id="CLU_119016_0_0_0"/>
<evidence type="ECO:0000313" key="2">
    <source>
        <dbReference type="Proteomes" id="UP000000323"/>
    </source>
</evidence>
<reference evidence="2" key="1">
    <citation type="journal article" date="2010" name="Stand. Genomic Sci.">
        <title>Complete genome sequence of 'Thermobaculum terrenum' type strain (YNP1).</title>
        <authorList>
            <person name="Kiss H."/>
            <person name="Cleland D."/>
            <person name="Lapidus A."/>
            <person name="Lucas S."/>
            <person name="Glavina Del Rio T."/>
            <person name="Nolan M."/>
            <person name="Tice H."/>
            <person name="Han C."/>
            <person name="Goodwin L."/>
            <person name="Pitluck S."/>
            <person name="Liolios K."/>
            <person name="Ivanova N."/>
            <person name="Mavromatis K."/>
            <person name="Ovchinnikova G."/>
            <person name="Pati A."/>
            <person name="Chen A."/>
            <person name="Palaniappan K."/>
            <person name="Land M."/>
            <person name="Hauser L."/>
            <person name="Chang Y."/>
            <person name="Jeffries C."/>
            <person name="Lu M."/>
            <person name="Brettin T."/>
            <person name="Detter J."/>
            <person name="Goker M."/>
            <person name="Tindall B."/>
            <person name="Beck B."/>
            <person name="McDermott T."/>
            <person name="Woyke T."/>
            <person name="Bristow J."/>
            <person name="Eisen J."/>
            <person name="Markowitz V."/>
            <person name="Hugenholtz P."/>
            <person name="Kyrpides N."/>
            <person name="Klenk H."/>
            <person name="Cheng J."/>
        </authorList>
    </citation>
    <scope>NUCLEOTIDE SEQUENCE [LARGE SCALE GENOMIC DNA]</scope>
    <source>
        <strain evidence="2">ATCC BAA-798 / YNP1</strain>
    </source>
</reference>
<dbReference type="GO" id="GO:0016491">
    <property type="term" value="F:oxidoreductase activity"/>
    <property type="evidence" value="ECO:0007669"/>
    <property type="project" value="InterPro"/>
</dbReference>
<evidence type="ECO:0008006" key="3">
    <source>
        <dbReference type="Google" id="ProtNLM"/>
    </source>
</evidence>
<organism evidence="1 2">
    <name type="scientific">Thermobaculum terrenum (strain ATCC BAA-798 / CCMEE 7001 / YNP1)</name>
    <dbReference type="NCBI Taxonomy" id="525904"/>
    <lineage>
        <taxon>Bacteria</taxon>
        <taxon>Bacillati</taxon>
        <taxon>Chloroflexota</taxon>
        <taxon>Chloroflexia</taxon>
        <taxon>Candidatus Thermobaculales</taxon>
        <taxon>Candidatus Thermobaculaceae</taxon>
        <taxon>Thermobaculum</taxon>
    </lineage>
</organism>
<dbReference type="Gene3D" id="2.30.110.10">
    <property type="entry name" value="Electron Transport, Fmn-binding Protein, Chain A"/>
    <property type="match status" value="1"/>
</dbReference>
<name>D1CC41_THET1</name>
<dbReference type="InterPro" id="IPR004378">
    <property type="entry name" value="F420H2_quin_Rdtase"/>
</dbReference>
<dbReference type="Pfam" id="PF04075">
    <property type="entry name" value="F420H2_quin_red"/>
    <property type="match status" value="1"/>
</dbReference>
<dbReference type="InterPro" id="IPR012349">
    <property type="entry name" value="Split_barrel_FMN-bd"/>
</dbReference>
<dbReference type="AlphaFoldDB" id="D1CC41"/>
<dbReference type="Proteomes" id="UP000000323">
    <property type="component" value="Chromosome 1"/>
</dbReference>
<dbReference type="KEGG" id="ttr:Tter_1450"/>
<sequence>MPGRNGPYLKPGWFVKNLVNPLLMKLGLVPVLVVRGRKTGKMRSVPVNVLEYQGQKYLVAPRGNTDWVLNLRSAGEGMIRFKGKTEHFRAVEVPDQDKPPIIQAYLQKWGAQVKKQFEVLPEPAHHPIFRMESSTTEMG</sequence>
<dbReference type="NCBIfam" id="TIGR00026">
    <property type="entry name" value="hi_GC_TIGR00026"/>
    <property type="match status" value="1"/>
</dbReference>
<gene>
    <name evidence="1" type="ordered locus">Tter_1450</name>
</gene>
<dbReference type="RefSeq" id="WP_012875391.1">
    <property type="nucleotide sequence ID" value="NC_013525.1"/>
</dbReference>
<dbReference type="EMBL" id="CP001825">
    <property type="protein sequence ID" value="ACZ42356.1"/>
    <property type="molecule type" value="Genomic_DNA"/>
</dbReference>
<evidence type="ECO:0000313" key="1">
    <source>
        <dbReference type="EMBL" id="ACZ42356.1"/>
    </source>
</evidence>
<dbReference type="OrthoDB" id="5186446at2"/>
<proteinExistence type="predicted"/>
<dbReference type="eggNOG" id="ENOG5032QW3">
    <property type="taxonomic scope" value="Bacteria"/>
</dbReference>
<protein>
    <recommendedName>
        <fullName evidence="3">Nitroreductase family deazaflavin-dependent oxidoreductase</fullName>
    </recommendedName>
</protein>
<keyword evidence="2" id="KW-1185">Reference proteome</keyword>
<dbReference type="STRING" id="525904.Tter_1450"/>
<accession>D1CC41</accession>